<dbReference type="Pfam" id="PF13508">
    <property type="entry name" value="Acetyltransf_7"/>
    <property type="match status" value="1"/>
</dbReference>
<dbReference type="GO" id="GO:0016747">
    <property type="term" value="F:acyltransferase activity, transferring groups other than amino-acyl groups"/>
    <property type="evidence" value="ECO:0007669"/>
    <property type="project" value="InterPro"/>
</dbReference>
<dbReference type="EMBL" id="CP012900">
    <property type="protein sequence ID" value="ALJ28598.1"/>
    <property type="molecule type" value="Genomic_DNA"/>
</dbReference>
<dbReference type="PANTHER" id="PTHR43800">
    <property type="entry name" value="PEPTIDYL-LYSINE N-ACETYLTRANSFERASE YJAB"/>
    <property type="match status" value="1"/>
</dbReference>
<accession>A0A0R0E621</accession>
<dbReference type="SUPFAM" id="SSF55729">
    <property type="entry name" value="Acyl-CoA N-acyltransferases (Nat)"/>
    <property type="match status" value="1"/>
</dbReference>
<dbReference type="Proteomes" id="UP000061010">
    <property type="component" value="Chromosome"/>
</dbReference>
<dbReference type="PATRIC" id="fig|128780.6.peg.2241"/>
<sequence>MPTLRPSRPQDGARVIDIWRRAVDATHHFLADADRQALDAEVSALLPQAPLLLAVDAADVPLAFMWVVDGHMEALFVDPLHHGRGLGRRLVQQALREHPGLGTDVNAQNPSAMAFYTRLGFVETGRSALDGQGRPYPLVHLRHAGATAMPEQAA</sequence>
<protein>
    <submittedName>
        <fullName evidence="1">Acetyltransferase (GNAT) family protein</fullName>
    </submittedName>
</protein>
<dbReference type="CDD" id="cd04301">
    <property type="entry name" value="NAT_SF"/>
    <property type="match status" value="1"/>
</dbReference>
<dbReference type="InterPro" id="IPR016181">
    <property type="entry name" value="Acyl_CoA_acyltransferase"/>
</dbReference>
<evidence type="ECO:0000313" key="1">
    <source>
        <dbReference type="EMBL" id="ALJ28598.1"/>
    </source>
</evidence>
<dbReference type="PROSITE" id="PS51186">
    <property type="entry name" value="GNAT"/>
    <property type="match status" value="1"/>
</dbReference>
<dbReference type="Gene3D" id="3.40.630.30">
    <property type="match status" value="1"/>
</dbReference>
<evidence type="ECO:0000313" key="2">
    <source>
        <dbReference type="Proteomes" id="UP000061010"/>
    </source>
</evidence>
<dbReference type="AlphaFoldDB" id="A0A0R0E621"/>
<name>A0A0R0E621_9GAMM</name>
<dbReference type="KEGG" id="sacz:AOT14_22240"/>
<dbReference type="PANTHER" id="PTHR43800:SF1">
    <property type="entry name" value="PEPTIDYL-LYSINE N-ACETYLTRANSFERASE YJAB"/>
    <property type="match status" value="1"/>
</dbReference>
<gene>
    <name evidence="1" type="ORF">AOT14_22240</name>
</gene>
<dbReference type="NCBIfam" id="NF007807">
    <property type="entry name" value="PRK10514.1"/>
    <property type="match status" value="1"/>
</dbReference>
<reference evidence="1 2" key="1">
    <citation type="journal article" date="2015" name="Genome Announc.">
        <title>Complete Genome Sequencing of Stenotrophomonas acidaminiphila ZAC14D2_NAIMI4_2, a Multidrug-Resistant Strain Isolated from Sediments of a Polluted River in Mexico, Uncovers New Antibiotic Resistance Genes and a Novel Class-II Lasso Peptide Biosynthesis Gene Cluster.</title>
        <authorList>
            <person name="Vinuesa P."/>
            <person name="Ochoa-Sanchez L.E."/>
        </authorList>
    </citation>
    <scope>NUCLEOTIDE SEQUENCE [LARGE SCALE GENOMIC DNA]</scope>
    <source>
        <strain evidence="1 2">ZAC14D2_NAIMI4_2</strain>
    </source>
</reference>
<dbReference type="InterPro" id="IPR000182">
    <property type="entry name" value="GNAT_dom"/>
</dbReference>
<organism evidence="1 2">
    <name type="scientific">Stenotrophomonas acidaminiphila</name>
    <dbReference type="NCBI Taxonomy" id="128780"/>
    <lineage>
        <taxon>Bacteria</taxon>
        <taxon>Pseudomonadati</taxon>
        <taxon>Pseudomonadota</taxon>
        <taxon>Gammaproteobacteria</taxon>
        <taxon>Lysobacterales</taxon>
        <taxon>Lysobacteraceae</taxon>
        <taxon>Stenotrophomonas</taxon>
    </lineage>
</organism>
<keyword evidence="2" id="KW-1185">Reference proteome</keyword>
<dbReference type="RefSeq" id="WP_054666383.1">
    <property type="nucleotide sequence ID" value="NZ_CP043570.1"/>
</dbReference>
<keyword evidence="1" id="KW-0808">Transferase</keyword>
<proteinExistence type="predicted"/>